<dbReference type="OrthoDB" id="2159786at2759"/>
<evidence type="ECO:0000313" key="3">
    <source>
        <dbReference type="Proteomes" id="UP000194127"/>
    </source>
</evidence>
<evidence type="ECO:0000256" key="1">
    <source>
        <dbReference type="SAM" id="MobiDB-lite"/>
    </source>
</evidence>
<dbReference type="PANTHER" id="PTHR28244:SF1">
    <property type="entry name" value="RNA POLYMERASE I-SPECIFIC TRANSCRIPTION INITIATION FACTOR RRN11"/>
    <property type="match status" value="1"/>
</dbReference>
<dbReference type="RefSeq" id="XP_024335951.1">
    <property type="nucleotide sequence ID" value="XM_024486381.1"/>
</dbReference>
<dbReference type="InterPro" id="IPR007224">
    <property type="entry name" value="TIF_Rrn11"/>
</dbReference>
<accession>A0A1X6MS00</accession>
<dbReference type="EMBL" id="KZ110602">
    <property type="protein sequence ID" value="OSX59157.1"/>
    <property type="molecule type" value="Genomic_DNA"/>
</dbReference>
<protein>
    <submittedName>
        <fullName evidence="2">Uncharacterized protein</fullName>
    </submittedName>
</protein>
<dbReference type="STRING" id="670580.A0A1X6MS00"/>
<dbReference type="GO" id="GO:0001164">
    <property type="term" value="F:RNA polymerase I core promoter sequence-specific DNA binding"/>
    <property type="evidence" value="ECO:0007669"/>
    <property type="project" value="InterPro"/>
</dbReference>
<dbReference type="Pfam" id="PF04090">
    <property type="entry name" value="Rrn11"/>
    <property type="match status" value="1"/>
</dbReference>
<name>A0A1X6MS00_9APHY</name>
<dbReference type="GO" id="GO:0001181">
    <property type="term" value="F:RNA polymerase I general transcription initiation factor activity"/>
    <property type="evidence" value="ECO:0007669"/>
    <property type="project" value="InterPro"/>
</dbReference>
<feature type="region of interest" description="Disordered" evidence="1">
    <location>
        <begin position="223"/>
        <end position="252"/>
    </location>
</feature>
<dbReference type="GO" id="GO:0042790">
    <property type="term" value="P:nucleolar large rRNA transcription by RNA polymerase I"/>
    <property type="evidence" value="ECO:0007669"/>
    <property type="project" value="TreeGrafter"/>
</dbReference>
<keyword evidence="3" id="KW-1185">Reference proteome</keyword>
<proteinExistence type="predicted"/>
<dbReference type="InterPro" id="IPR053029">
    <property type="entry name" value="RNA_pol_I-specific_init_factor"/>
</dbReference>
<evidence type="ECO:0000313" key="2">
    <source>
        <dbReference type="EMBL" id="OSX59157.1"/>
    </source>
</evidence>
<dbReference type="GO" id="GO:0070860">
    <property type="term" value="C:RNA polymerase I core factor complex"/>
    <property type="evidence" value="ECO:0007669"/>
    <property type="project" value="TreeGrafter"/>
</dbReference>
<organism evidence="2 3">
    <name type="scientific">Postia placenta MAD-698-R-SB12</name>
    <dbReference type="NCBI Taxonomy" id="670580"/>
    <lineage>
        <taxon>Eukaryota</taxon>
        <taxon>Fungi</taxon>
        <taxon>Dikarya</taxon>
        <taxon>Basidiomycota</taxon>
        <taxon>Agaricomycotina</taxon>
        <taxon>Agaricomycetes</taxon>
        <taxon>Polyporales</taxon>
        <taxon>Adustoporiaceae</taxon>
        <taxon>Rhodonia</taxon>
    </lineage>
</organism>
<dbReference type="PANTHER" id="PTHR28244">
    <property type="entry name" value="RNA POLYMERASE I-SPECIFIC TRANSCRIPTION INITIATION FACTOR RRN11"/>
    <property type="match status" value="1"/>
</dbReference>
<dbReference type="AlphaFoldDB" id="A0A1X6MS00"/>
<sequence length="252" mass="29220">MSSVEHSFLFASLDSKQPRSARKVHIRRLFDILQLSLLRNDLERARRAWAILIRCKEIHWRDMWTTAVGLLGEDAPPDDADSDEEKINFLRIAMRQHLDERELILKELTLRLIRAGMHREALDELDLNLPTFPFQDNPVLHVYAGLLAVYLAQPKPNPEPFPGHTWDMGLLAIAQSHFERAKSIDPDNCVAIGFLKQVHYFCFRTCNYFNICCVHPQLPTITQPAHDRATPESDDESMTVDRSEQRRKRVKT</sequence>
<reference evidence="2 3" key="1">
    <citation type="submission" date="2017-04" db="EMBL/GenBank/DDBJ databases">
        <title>Genome Sequence of the Model Brown-Rot Fungus Postia placenta SB12.</title>
        <authorList>
            <consortium name="DOE Joint Genome Institute"/>
            <person name="Gaskell J."/>
            <person name="Kersten P."/>
            <person name="Larrondo L.F."/>
            <person name="Canessa P."/>
            <person name="Martinez D."/>
            <person name="Hibbett D."/>
            <person name="Schmoll M."/>
            <person name="Kubicek C.P."/>
            <person name="Martinez A.T."/>
            <person name="Yadav J."/>
            <person name="Master E."/>
            <person name="Magnuson J.K."/>
            <person name="James T."/>
            <person name="Yaver D."/>
            <person name="Berka R."/>
            <person name="Labutti K."/>
            <person name="Lipzen A."/>
            <person name="Aerts A."/>
            <person name="Barry K."/>
            <person name="Henrissat B."/>
            <person name="Blanchette R."/>
            <person name="Grigoriev I."/>
            <person name="Cullen D."/>
        </authorList>
    </citation>
    <scope>NUCLEOTIDE SEQUENCE [LARGE SCALE GENOMIC DNA]</scope>
    <source>
        <strain evidence="2 3">MAD-698-R-SB12</strain>
    </source>
</reference>
<dbReference type="GeneID" id="36331330"/>
<dbReference type="Proteomes" id="UP000194127">
    <property type="component" value="Unassembled WGS sequence"/>
</dbReference>
<gene>
    <name evidence="2" type="ORF">POSPLADRAFT_1150098</name>
</gene>
<dbReference type="GO" id="GO:0017025">
    <property type="term" value="F:TBP-class protein binding"/>
    <property type="evidence" value="ECO:0007669"/>
    <property type="project" value="TreeGrafter"/>
</dbReference>